<accession>C2JWC5</accession>
<evidence type="ECO:0000313" key="1">
    <source>
        <dbReference type="EMBL" id="EEN80661.1"/>
    </source>
</evidence>
<dbReference type="EMBL" id="ACIZ01000053">
    <property type="protein sequence ID" value="EEN80661.1"/>
    <property type="molecule type" value="Genomic_DNA"/>
</dbReference>
<protein>
    <submittedName>
        <fullName evidence="1">Uncharacterized protein</fullName>
    </submittedName>
</protein>
<evidence type="ECO:0000313" key="2">
    <source>
        <dbReference type="Proteomes" id="UP000004525"/>
    </source>
</evidence>
<sequence length="45" mass="5346">MRTTKNRDPQGFISACESRSLFYEHMFKKAEEIQVRKTLKALDQL</sequence>
<organism evidence="1 2">
    <name type="scientific">Lacticaseibacillus rhamnosus (strain LMS2-1)</name>
    <dbReference type="NCBI Taxonomy" id="525361"/>
    <lineage>
        <taxon>Bacteria</taxon>
        <taxon>Bacillati</taxon>
        <taxon>Bacillota</taxon>
        <taxon>Bacilli</taxon>
        <taxon>Lactobacillales</taxon>
        <taxon>Lactobacillaceae</taxon>
        <taxon>Lacticaseibacillus</taxon>
    </lineage>
</organism>
<proteinExistence type="predicted"/>
<reference evidence="1" key="1">
    <citation type="submission" date="2009-01" db="EMBL/GenBank/DDBJ databases">
        <authorList>
            <person name="Qin X."/>
            <person name="Bachman B."/>
            <person name="Battles P."/>
            <person name="Bell A."/>
            <person name="Bess C."/>
            <person name="Bickham C."/>
            <person name="Chaboub L."/>
            <person name="Chen D."/>
            <person name="Coyle M."/>
            <person name="Deiros D.R."/>
            <person name="Dinh H."/>
            <person name="Forbes L."/>
            <person name="Fowler G."/>
            <person name="Francisco L."/>
            <person name="Fu Q."/>
            <person name="Gubbala S."/>
            <person name="Hale W."/>
            <person name="Han Y."/>
            <person name="Hemphill L."/>
            <person name="Highlander S.K."/>
            <person name="Hirani K."/>
            <person name="Hogues M."/>
            <person name="Jackson L."/>
            <person name="Jakkamsetti A."/>
            <person name="Javaid M."/>
            <person name="Jiang H."/>
            <person name="Korchina V."/>
            <person name="Kovar C."/>
            <person name="Lara F."/>
            <person name="Lee S."/>
            <person name="Mata R."/>
            <person name="Mathew T."/>
            <person name="Moen C."/>
            <person name="Morales K."/>
            <person name="Munidasa M."/>
            <person name="Nazareth L."/>
            <person name="Ngo R."/>
            <person name="Nguyen L."/>
            <person name="Okwuonu G."/>
            <person name="Ongeri F."/>
            <person name="Patil S."/>
            <person name="Petrosino J."/>
            <person name="Pham C."/>
            <person name="Pham P."/>
            <person name="Pu L.-L."/>
            <person name="Puazo M."/>
            <person name="Raj R."/>
            <person name="Reid J."/>
            <person name="Rouhana J."/>
            <person name="Saada N."/>
            <person name="Shang Y."/>
            <person name="Simmons D."/>
            <person name="Thornton R."/>
            <person name="Warren J."/>
            <person name="Weissenberger G."/>
            <person name="Zhang J."/>
            <person name="Zhang L."/>
            <person name="Zhou C."/>
            <person name="Zhu D."/>
            <person name="Muzny D."/>
            <person name="Worley K."/>
            <person name="Gibbs R."/>
        </authorList>
    </citation>
    <scope>NUCLEOTIDE SEQUENCE [LARGE SCALE GENOMIC DNA]</scope>
    <source>
        <strain evidence="1">LMS2-1</strain>
    </source>
</reference>
<dbReference type="AlphaFoldDB" id="C2JWC5"/>
<dbReference type="HOGENOM" id="CLU_3201392_0_0_9"/>
<gene>
    <name evidence="1" type="ORF">HMPREF0539_1209</name>
</gene>
<dbReference type="Proteomes" id="UP000004525">
    <property type="component" value="Unassembled WGS sequence"/>
</dbReference>
<keyword evidence="2" id="KW-1185">Reference proteome</keyword>
<name>C2JWC5_LACRM</name>
<comment type="caution">
    <text evidence="1">The sequence shown here is derived from an EMBL/GenBank/DDBJ whole genome shotgun (WGS) entry which is preliminary data.</text>
</comment>